<protein>
    <submittedName>
        <fullName evidence="1">Uncharacterized protein</fullName>
    </submittedName>
</protein>
<sequence length="147" mass="15486">MPLTLTVAVPVTEPLMLARLPLRFSVALPSATLPVNWPVRLMPLVTVLVLSTEIAVAAVIVPPTEIDPTVLLAATSMPIDCPIIEKPGSPEPMLLPVAVITPSLRMESITAPPSTRMPVAEPPDDEAAIVPVLTMPLVTAPPLTLMP</sequence>
<reference evidence="1 2" key="1">
    <citation type="submission" date="2021-03" db="EMBL/GenBank/DDBJ databases">
        <authorList>
            <person name="Peeters C."/>
        </authorList>
    </citation>
    <scope>NUCLEOTIDE SEQUENCE [LARGE SCALE GENOMIC DNA]</scope>
    <source>
        <strain evidence="1 2">LMG 26411</strain>
    </source>
</reference>
<accession>A0ABN7QDV5</accession>
<keyword evidence="2" id="KW-1185">Reference proteome</keyword>
<evidence type="ECO:0000313" key="2">
    <source>
        <dbReference type="Proteomes" id="UP000672657"/>
    </source>
</evidence>
<name>A0ABN7QDV5_9BURK</name>
<gene>
    <name evidence="1" type="ORF">LMG26411_07945</name>
</gene>
<organism evidence="1 2">
    <name type="scientific">Cupriavidus numazuensis</name>
    <dbReference type="NCBI Taxonomy" id="221992"/>
    <lineage>
        <taxon>Bacteria</taxon>
        <taxon>Pseudomonadati</taxon>
        <taxon>Pseudomonadota</taxon>
        <taxon>Betaproteobacteria</taxon>
        <taxon>Burkholderiales</taxon>
        <taxon>Burkholderiaceae</taxon>
        <taxon>Cupriavidus</taxon>
    </lineage>
</organism>
<dbReference type="EMBL" id="CAJPVI010000103">
    <property type="protein sequence ID" value="CAG2161028.1"/>
    <property type="molecule type" value="Genomic_DNA"/>
</dbReference>
<dbReference type="Proteomes" id="UP000672657">
    <property type="component" value="Unassembled WGS sequence"/>
</dbReference>
<comment type="caution">
    <text evidence="1">The sequence shown here is derived from an EMBL/GenBank/DDBJ whole genome shotgun (WGS) entry which is preliminary data.</text>
</comment>
<evidence type="ECO:0000313" key="1">
    <source>
        <dbReference type="EMBL" id="CAG2161028.1"/>
    </source>
</evidence>
<proteinExistence type="predicted"/>